<organism evidence="1 2">
    <name type="scientific">Dehalococcoides mccartyi</name>
    <dbReference type="NCBI Taxonomy" id="61435"/>
    <lineage>
        <taxon>Bacteria</taxon>
        <taxon>Bacillati</taxon>
        <taxon>Chloroflexota</taxon>
        <taxon>Dehalococcoidia</taxon>
        <taxon>Dehalococcoidales</taxon>
        <taxon>Dehalococcoidaceae</taxon>
        <taxon>Dehalococcoides</taxon>
    </lineage>
</organism>
<protein>
    <submittedName>
        <fullName evidence="1">Uncharacterized protein</fullName>
    </submittedName>
</protein>
<name>A0AB38Z8E6_9CHLR</name>
<accession>A0AB38Z8E6</accession>
<evidence type="ECO:0000313" key="2">
    <source>
        <dbReference type="Proteomes" id="UP001327986"/>
    </source>
</evidence>
<evidence type="ECO:0000313" key="1">
    <source>
        <dbReference type="EMBL" id="WRO06864.1"/>
    </source>
</evidence>
<dbReference type="Proteomes" id="UP001327986">
    <property type="component" value="Chromosome"/>
</dbReference>
<dbReference type="EMBL" id="CP141531">
    <property type="protein sequence ID" value="WRO06864.1"/>
    <property type="molecule type" value="Genomic_DNA"/>
</dbReference>
<gene>
    <name evidence="1" type="ORF">VLL09_05610</name>
</gene>
<sequence>MERIASLGFLTAGQWIDVVVTSTGVPAIWGNKEVGNTYLGFLLGEQEYGPSSIQELASGGTAISEAGGIPTFGKFLYLPQGYRMTETNGQTRYVAAYRLFIPVSSEYSLVFQNHALNTSVYLEYEVYKVAFTPSWASDYEVFEKALNDYFSLFPQERQGEAMARWMDQFK</sequence>
<proteinExistence type="predicted"/>
<dbReference type="AlphaFoldDB" id="A0AB38Z8E6"/>
<reference evidence="1" key="1">
    <citation type="submission" date="2023-12" db="EMBL/GenBank/DDBJ databases">
        <title>Isolation of organohalide respiring bacteria Dehalococcoides mccartyi strain GPTCE1 in groundwater collected near a chemical plant in Suzhou, China.</title>
        <authorList>
            <person name="Liu G."/>
        </authorList>
    </citation>
    <scope>NUCLEOTIDE SEQUENCE</scope>
    <source>
        <strain evidence="1">GPTCE1</strain>
    </source>
</reference>
<dbReference type="RefSeq" id="WP_324664414.1">
    <property type="nucleotide sequence ID" value="NZ_CP141531.1"/>
</dbReference>